<reference evidence="1 2" key="1">
    <citation type="submission" date="2020-04" db="EMBL/GenBank/DDBJ databases">
        <title>Molecular characterization of pseudomonads from Agaricus bisporus reveal novel blotch 2 pathogens in Western Europe.</title>
        <authorList>
            <person name="Taparia T."/>
            <person name="Krijger M."/>
            <person name="Haynes E."/>
            <person name="Elpinstone J.G."/>
            <person name="Noble R."/>
            <person name="Van Der Wolf J."/>
        </authorList>
    </citation>
    <scope>NUCLEOTIDE SEQUENCE [LARGE SCALE GENOMIC DNA]</scope>
    <source>
        <strain evidence="1 2">IPO3746</strain>
    </source>
</reference>
<comment type="caution">
    <text evidence="1">The sequence shown here is derived from an EMBL/GenBank/DDBJ whole genome shotgun (WGS) entry which is preliminary data.</text>
</comment>
<protein>
    <recommendedName>
        <fullName evidence="3">EthD domain-containing protein</fullName>
    </recommendedName>
</protein>
<proteinExistence type="predicted"/>
<dbReference type="EMBL" id="JACAQK010000035">
    <property type="protein sequence ID" value="NWD39867.1"/>
    <property type="molecule type" value="Genomic_DNA"/>
</dbReference>
<evidence type="ECO:0008006" key="3">
    <source>
        <dbReference type="Google" id="ProtNLM"/>
    </source>
</evidence>
<evidence type="ECO:0000313" key="2">
    <source>
        <dbReference type="Proteomes" id="UP000549134"/>
    </source>
</evidence>
<organism evidence="1 2">
    <name type="scientific">Pseudomonas tolaasii</name>
    <dbReference type="NCBI Taxonomy" id="29442"/>
    <lineage>
        <taxon>Bacteria</taxon>
        <taxon>Pseudomonadati</taxon>
        <taxon>Pseudomonadota</taxon>
        <taxon>Gammaproteobacteria</taxon>
        <taxon>Pseudomonadales</taxon>
        <taxon>Pseudomonadaceae</taxon>
        <taxon>Pseudomonas</taxon>
    </lineage>
</organism>
<evidence type="ECO:0000313" key="1">
    <source>
        <dbReference type="EMBL" id="NWD39867.1"/>
    </source>
</evidence>
<dbReference type="AlphaFoldDB" id="A0A7Y8ATM3"/>
<dbReference type="Proteomes" id="UP000549134">
    <property type="component" value="Unassembled WGS sequence"/>
</dbReference>
<sequence>MRKKTMKDSVRGMLLVASDIAPEDQHDFNKWYDQEHVEERVRMPGVISAARYIAVAGAPQYLALYWAESLEVFSGPAYTQAFIHQTPWSLQTLPKMRSPLRRIGTVHAHAGMGSGGWVGTLPLAEGVDIESLAARCTALAEQLADDISFVQSYVIQPVDALSKPLPLEDLAARKMQPLLIIESRTHESNQSAMERAAQWLEVDISRSARYQLAWKLSAAELR</sequence>
<gene>
    <name evidence="1" type="ORF">HX787_28825</name>
</gene>
<accession>A0A7Y8ATM3</accession>
<name>A0A7Y8ATM3_PSETO</name>